<evidence type="ECO:0000313" key="7">
    <source>
        <dbReference type="EMBL" id="MBS2550404.1"/>
    </source>
</evidence>
<keyword evidence="3" id="KW-0238">DNA-binding</keyword>
<gene>
    <name evidence="7" type="ORF">KGQ19_26395</name>
</gene>
<sequence length="323" mass="34665">MTDLPLDHVRTLLVAVDAGTFEAAARVLHVTPSAVSQRIKALEQRTGRVLLVRSKPLRPTESGVAVVRFARQLAWLEDNARAELGLTGAAGTAGGIGGADGVETGSEGGGGERRRTWQTLSIAVNSDSLSTWFPEVTARFGAESAVCFDLHREDQDHTDELLRSGLVMAAISSSPKPVQGCAVRPLGHMRYRAVATHGFVRRWLPDGVAATELAAALSVAPIIIFNRKDDLQDSFLRGLGAPASGPRHYLPATDAFLYAVESGLGWGLIPDVQRKQFGQVELVELAPGRTVDVPLYWQQWKLAPPMLTEVGAVAAEIAARRLP</sequence>
<feature type="domain" description="HTH lysR-type" evidence="6">
    <location>
        <begin position="4"/>
        <end position="60"/>
    </location>
</feature>
<dbReference type="NCBIfam" id="NF009888">
    <property type="entry name" value="PRK13348.1"/>
    <property type="match status" value="1"/>
</dbReference>
<evidence type="ECO:0000259" key="6">
    <source>
        <dbReference type="PROSITE" id="PS50931"/>
    </source>
</evidence>
<dbReference type="Gene3D" id="3.40.190.290">
    <property type="match status" value="1"/>
</dbReference>
<protein>
    <submittedName>
        <fullName evidence="7">LysR family transcriptional regulator ArgP</fullName>
    </submittedName>
</protein>
<dbReference type="EMBL" id="JAAFYZ010000101">
    <property type="protein sequence ID" value="MBS2550404.1"/>
    <property type="molecule type" value="Genomic_DNA"/>
</dbReference>
<dbReference type="Proteomes" id="UP000730482">
    <property type="component" value="Unassembled WGS sequence"/>
</dbReference>
<dbReference type="InterPro" id="IPR005119">
    <property type="entry name" value="LysR_subst-bd"/>
</dbReference>
<keyword evidence="4" id="KW-0804">Transcription</keyword>
<dbReference type="Pfam" id="PF00126">
    <property type="entry name" value="HTH_1"/>
    <property type="match status" value="1"/>
</dbReference>
<feature type="region of interest" description="Disordered" evidence="5">
    <location>
        <begin position="95"/>
        <end position="114"/>
    </location>
</feature>
<dbReference type="Gene3D" id="1.10.10.10">
    <property type="entry name" value="Winged helix-like DNA-binding domain superfamily/Winged helix DNA-binding domain"/>
    <property type="match status" value="1"/>
</dbReference>
<dbReference type="InterPro" id="IPR036388">
    <property type="entry name" value="WH-like_DNA-bd_sf"/>
</dbReference>
<keyword evidence="2" id="KW-0805">Transcription regulation</keyword>
<dbReference type="NCBIfam" id="NF002964">
    <property type="entry name" value="PRK03635.1"/>
    <property type="match status" value="1"/>
</dbReference>
<dbReference type="SUPFAM" id="SSF53850">
    <property type="entry name" value="Periplasmic binding protein-like II"/>
    <property type="match status" value="1"/>
</dbReference>
<organism evidence="7 8">
    <name type="scientific">Catenulispora pinistramenti</name>
    <dbReference type="NCBI Taxonomy" id="2705254"/>
    <lineage>
        <taxon>Bacteria</taxon>
        <taxon>Bacillati</taxon>
        <taxon>Actinomycetota</taxon>
        <taxon>Actinomycetes</taxon>
        <taxon>Catenulisporales</taxon>
        <taxon>Catenulisporaceae</taxon>
        <taxon>Catenulispora</taxon>
    </lineage>
</organism>
<accession>A0ABS5KWK1</accession>
<comment type="similarity">
    <text evidence="1">Belongs to the LysR transcriptional regulatory family.</text>
</comment>
<reference evidence="7 8" key="1">
    <citation type="submission" date="2020-02" db="EMBL/GenBank/DDBJ databases">
        <title>Acidophilic actinobacteria isolated from forest soil.</title>
        <authorList>
            <person name="Golinska P."/>
        </authorList>
    </citation>
    <scope>NUCLEOTIDE SEQUENCE [LARGE SCALE GENOMIC DNA]</scope>
    <source>
        <strain evidence="7 8">NL8</strain>
    </source>
</reference>
<evidence type="ECO:0000256" key="1">
    <source>
        <dbReference type="ARBA" id="ARBA00009437"/>
    </source>
</evidence>
<dbReference type="Pfam" id="PF03466">
    <property type="entry name" value="LysR_substrate"/>
    <property type="match status" value="1"/>
</dbReference>
<name>A0ABS5KWK1_9ACTN</name>
<dbReference type="PROSITE" id="PS50931">
    <property type="entry name" value="HTH_LYSR"/>
    <property type="match status" value="1"/>
</dbReference>
<dbReference type="InterPro" id="IPR050176">
    <property type="entry name" value="LTTR"/>
</dbReference>
<evidence type="ECO:0000313" key="8">
    <source>
        <dbReference type="Proteomes" id="UP000730482"/>
    </source>
</evidence>
<evidence type="ECO:0000256" key="5">
    <source>
        <dbReference type="SAM" id="MobiDB-lite"/>
    </source>
</evidence>
<dbReference type="InterPro" id="IPR000847">
    <property type="entry name" value="LysR_HTH_N"/>
</dbReference>
<comment type="caution">
    <text evidence="7">The sequence shown here is derived from an EMBL/GenBank/DDBJ whole genome shotgun (WGS) entry which is preliminary data.</text>
</comment>
<evidence type="ECO:0000256" key="3">
    <source>
        <dbReference type="ARBA" id="ARBA00023125"/>
    </source>
</evidence>
<evidence type="ECO:0000256" key="2">
    <source>
        <dbReference type="ARBA" id="ARBA00023015"/>
    </source>
</evidence>
<keyword evidence="8" id="KW-1185">Reference proteome</keyword>
<dbReference type="PANTHER" id="PTHR30579">
    <property type="entry name" value="TRANSCRIPTIONAL REGULATOR"/>
    <property type="match status" value="1"/>
</dbReference>
<proteinExistence type="inferred from homology"/>
<dbReference type="InterPro" id="IPR036390">
    <property type="entry name" value="WH_DNA-bd_sf"/>
</dbReference>
<evidence type="ECO:0000256" key="4">
    <source>
        <dbReference type="ARBA" id="ARBA00023163"/>
    </source>
</evidence>
<dbReference type="SUPFAM" id="SSF46785">
    <property type="entry name" value="Winged helix' DNA-binding domain"/>
    <property type="match status" value="1"/>
</dbReference>
<dbReference type="PANTHER" id="PTHR30579:SF2">
    <property type="entry name" value="HTH-TYPE TRANSCRIPTIONAL REGULATOR ARGP"/>
    <property type="match status" value="1"/>
</dbReference>